<dbReference type="Gene3D" id="3.40.50.170">
    <property type="entry name" value="Formyl transferase, N-terminal domain"/>
    <property type="match status" value="1"/>
</dbReference>
<dbReference type="InterPro" id="IPR036921">
    <property type="entry name" value="PurM-like_N_sf"/>
</dbReference>
<dbReference type="InterPro" id="IPR002376">
    <property type="entry name" value="Formyl_transf_N"/>
</dbReference>
<dbReference type="SMART" id="SM01210">
    <property type="entry name" value="GARS_C"/>
    <property type="match status" value="1"/>
</dbReference>
<proteinExistence type="inferred from homology"/>
<comment type="similarity">
    <text evidence="3 13">In the N-terminal section; belongs to the GARS family.</text>
</comment>
<dbReference type="NCBIfam" id="TIGR00877">
    <property type="entry name" value="purD"/>
    <property type="match status" value="1"/>
</dbReference>
<reference evidence="15" key="1">
    <citation type="submission" date="2021-01" db="UniProtKB">
        <authorList>
            <consortium name="EnsemblMetazoa"/>
        </authorList>
    </citation>
    <scope>IDENTIFICATION</scope>
</reference>
<dbReference type="Gene3D" id="3.30.1330.10">
    <property type="entry name" value="PurM-like, N-terminal domain"/>
    <property type="match status" value="1"/>
</dbReference>
<dbReference type="EnsemblMetazoa" id="XM_022813650">
    <property type="protein sequence ID" value="XP_022669385"/>
    <property type="gene ID" value="LOC111253747"/>
</dbReference>
<dbReference type="PANTHER" id="PTHR10520">
    <property type="entry name" value="TRIFUNCTIONAL PURINE BIOSYNTHETIC PROTEIN ADENOSINE-3-RELATED"/>
    <property type="match status" value="1"/>
</dbReference>
<dbReference type="EC" id="2.1.2.2" evidence="13"/>
<evidence type="ECO:0000256" key="3">
    <source>
        <dbReference type="ARBA" id="ARBA00007423"/>
    </source>
</evidence>
<keyword evidence="8 13" id="KW-0658">Purine biosynthesis</keyword>
<dbReference type="InterPro" id="IPR020561">
    <property type="entry name" value="PRibGlycinamid_synth_ATP-grasp"/>
</dbReference>
<evidence type="ECO:0000256" key="5">
    <source>
        <dbReference type="ARBA" id="ARBA00022679"/>
    </source>
</evidence>
<dbReference type="SUPFAM" id="SSF51246">
    <property type="entry name" value="Rudiment single hybrid motif"/>
    <property type="match status" value="1"/>
</dbReference>
<dbReference type="SUPFAM" id="SSF52440">
    <property type="entry name" value="PreATP-grasp domain"/>
    <property type="match status" value="1"/>
</dbReference>
<dbReference type="FunFam" id="3.40.50.20:FF:000006">
    <property type="entry name" value="Phosphoribosylamine--glycine ligase, chloroplastic"/>
    <property type="match status" value="1"/>
</dbReference>
<dbReference type="Gene3D" id="3.40.50.20">
    <property type="match status" value="1"/>
</dbReference>
<dbReference type="GO" id="GO:0005829">
    <property type="term" value="C:cytosol"/>
    <property type="evidence" value="ECO:0007669"/>
    <property type="project" value="TreeGrafter"/>
</dbReference>
<evidence type="ECO:0000256" key="10">
    <source>
        <dbReference type="ARBA" id="ARBA00023211"/>
    </source>
</evidence>
<dbReference type="FunFam" id="3.30.470.20:FF:000018">
    <property type="entry name" value="Trifunctional purine biosynthetic protein adenosine-3"/>
    <property type="match status" value="1"/>
</dbReference>
<dbReference type="PROSITE" id="PS00184">
    <property type="entry name" value="GARS"/>
    <property type="match status" value="1"/>
</dbReference>
<keyword evidence="10 13" id="KW-0464">Manganese</keyword>
<dbReference type="InterPro" id="IPR037123">
    <property type="entry name" value="PRibGlycinamide_synth_C_sf"/>
</dbReference>
<keyword evidence="9 12" id="KW-0067">ATP-binding</keyword>
<dbReference type="Gene3D" id="3.30.470.20">
    <property type="entry name" value="ATP-grasp fold, B domain"/>
    <property type="match status" value="1"/>
</dbReference>
<organism evidence="15 16">
    <name type="scientific">Varroa destructor</name>
    <name type="common">Honeybee mite</name>
    <dbReference type="NCBI Taxonomy" id="109461"/>
    <lineage>
        <taxon>Eukaryota</taxon>
        <taxon>Metazoa</taxon>
        <taxon>Ecdysozoa</taxon>
        <taxon>Arthropoda</taxon>
        <taxon>Chelicerata</taxon>
        <taxon>Arachnida</taxon>
        <taxon>Acari</taxon>
        <taxon>Parasitiformes</taxon>
        <taxon>Mesostigmata</taxon>
        <taxon>Gamasina</taxon>
        <taxon>Dermanyssoidea</taxon>
        <taxon>Varroidae</taxon>
        <taxon>Varroa</taxon>
    </lineage>
</organism>
<dbReference type="HAMAP" id="MF_01930">
    <property type="entry name" value="PurN"/>
    <property type="match status" value="1"/>
</dbReference>
<evidence type="ECO:0000256" key="12">
    <source>
        <dbReference type="PROSITE-ProRule" id="PRU00409"/>
    </source>
</evidence>
<evidence type="ECO:0000256" key="2">
    <source>
        <dbReference type="ARBA" id="ARBA00005174"/>
    </source>
</evidence>
<dbReference type="InterPro" id="IPR020559">
    <property type="entry name" value="PRibGlycinamide_synth_CS"/>
</dbReference>
<dbReference type="InterPro" id="IPR036676">
    <property type="entry name" value="PurM-like_C_sf"/>
</dbReference>
<keyword evidence="4 13" id="KW-0436">Ligase</keyword>
<dbReference type="FunCoup" id="A0A7M7KR03">
    <property type="interactions" value="1552"/>
</dbReference>
<dbReference type="GO" id="GO:0006189">
    <property type="term" value="P:'de novo' IMP biosynthetic process"/>
    <property type="evidence" value="ECO:0007669"/>
    <property type="project" value="UniProtKB-UniRule"/>
</dbReference>
<dbReference type="NCBIfam" id="TIGR00639">
    <property type="entry name" value="PurN"/>
    <property type="match status" value="1"/>
</dbReference>
<dbReference type="Pfam" id="PF01071">
    <property type="entry name" value="GARS_A"/>
    <property type="match status" value="1"/>
</dbReference>
<dbReference type="CTD" id="2618"/>
<dbReference type="InParanoid" id="A0A7M7KR03"/>
<dbReference type="GO" id="GO:0004637">
    <property type="term" value="F:phosphoribosylamine-glycine ligase activity"/>
    <property type="evidence" value="ECO:0007669"/>
    <property type="project" value="UniProtKB-UniRule"/>
</dbReference>
<keyword evidence="7 12" id="KW-0547">Nucleotide-binding</keyword>
<dbReference type="InterPro" id="IPR020560">
    <property type="entry name" value="PRibGlycinamide_synth_C-dom"/>
</dbReference>
<dbReference type="GO" id="GO:0005524">
    <property type="term" value="F:ATP binding"/>
    <property type="evidence" value="ECO:0007669"/>
    <property type="project" value="UniProtKB-UniRule"/>
</dbReference>
<dbReference type="InterPro" id="IPR020562">
    <property type="entry name" value="PRibGlycinamide_synth_N"/>
</dbReference>
<evidence type="ECO:0000256" key="9">
    <source>
        <dbReference type="ARBA" id="ARBA00022840"/>
    </source>
</evidence>
<dbReference type="SUPFAM" id="SSF56059">
    <property type="entry name" value="Glutathione synthetase ATP-binding domain-like"/>
    <property type="match status" value="1"/>
</dbReference>
<dbReference type="InterPro" id="IPR011761">
    <property type="entry name" value="ATP-grasp"/>
</dbReference>
<evidence type="ECO:0000313" key="16">
    <source>
        <dbReference type="Proteomes" id="UP000594260"/>
    </source>
</evidence>
<dbReference type="FunFam" id="3.40.50.170:FF:000006">
    <property type="entry name" value="Trifunctional purine biosynthetic protein adenosine-3"/>
    <property type="match status" value="1"/>
</dbReference>
<feature type="domain" description="ATP-grasp" evidence="14">
    <location>
        <begin position="111"/>
        <end position="317"/>
    </location>
</feature>
<comment type="similarity">
    <text evidence="13">In the C-terminal section; belongs to the GART family.</text>
</comment>
<comment type="pathway">
    <text evidence="13">Purine metabolism; IMP biosynthesis via de novo pathway; N(2)-formyl-N(1)-(5-phospho-D-ribosyl)glycinamide from N(1)-(5-phospho-D-ribosyl)glycinamide (10-formyl THF route): step 1/1.</text>
</comment>
<comment type="catalytic activity">
    <reaction evidence="13">
        <text>N(1)-(5-phospho-beta-D-ribosyl)glycinamide + (6R)-10-formyltetrahydrofolate = N(2)-formyl-N(1)-(5-phospho-beta-D-ribosyl)glycinamide + (6S)-5,6,7,8-tetrahydrofolate + H(+)</text>
        <dbReference type="Rhea" id="RHEA:15053"/>
        <dbReference type="ChEBI" id="CHEBI:15378"/>
        <dbReference type="ChEBI" id="CHEBI:57453"/>
        <dbReference type="ChEBI" id="CHEBI:143788"/>
        <dbReference type="ChEBI" id="CHEBI:147286"/>
        <dbReference type="ChEBI" id="CHEBI:195366"/>
        <dbReference type="EC" id="2.1.2.2"/>
    </reaction>
</comment>
<dbReference type="GO" id="GO:0004644">
    <property type="term" value="F:phosphoribosylglycinamide formyltransferase activity"/>
    <property type="evidence" value="ECO:0007669"/>
    <property type="project" value="UniProtKB-EC"/>
</dbReference>
<evidence type="ECO:0000259" key="14">
    <source>
        <dbReference type="PROSITE" id="PS50975"/>
    </source>
</evidence>
<dbReference type="SUPFAM" id="SSF55326">
    <property type="entry name" value="PurM N-terminal domain-like"/>
    <property type="match status" value="1"/>
</dbReference>
<dbReference type="InterPro" id="IPR010918">
    <property type="entry name" value="PurM-like_C_dom"/>
</dbReference>
<dbReference type="Gene3D" id="3.90.600.10">
    <property type="entry name" value="Phosphoribosylglycinamide synthetase, C-terminal domain"/>
    <property type="match status" value="1"/>
</dbReference>
<dbReference type="Pfam" id="PF00586">
    <property type="entry name" value="AIRS"/>
    <property type="match status" value="1"/>
</dbReference>
<evidence type="ECO:0000256" key="8">
    <source>
        <dbReference type="ARBA" id="ARBA00022755"/>
    </source>
</evidence>
<dbReference type="RefSeq" id="XP_022669385.1">
    <property type="nucleotide sequence ID" value="XM_022813650.1"/>
</dbReference>
<dbReference type="UniPathway" id="UPA00074">
    <property type="reaction ID" value="UER00125"/>
</dbReference>
<dbReference type="SUPFAM" id="SSF53328">
    <property type="entry name" value="Formyltransferase"/>
    <property type="match status" value="1"/>
</dbReference>
<dbReference type="InterPro" id="IPR016185">
    <property type="entry name" value="PreATP-grasp_dom_sf"/>
</dbReference>
<dbReference type="InterPro" id="IPR004607">
    <property type="entry name" value="GART"/>
</dbReference>
<evidence type="ECO:0000313" key="15">
    <source>
        <dbReference type="EnsemblMetazoa" id="XP_022669385"/>
    </source>
</evidence>
<evidence type="ECO:0000256" key="13">
    <source>
        <dbReference type="RuleBase" id="RU363089"/>
    </source>
</evidence>
<sequence>MATVLVLGSGGREHALAWKLGDSPKVKRVLVAPGNAGTATENKCTNVNDLKISDNAAVADFCKKEKVDLVVVGPEDPLANGVADVLSAAGIKCFGCSKAAAQIEASKAFSKDFMIKHNISTAKYKHFTDSEAAKRFILTADFNALVVKASGLAAGKGVIVAANKTEAVAAVDKIKASMGHAGDTIVVEELLCGNEVSVMAFSDGKNVYCMPPAQDHKRLEDNDKGPNTGGMGAYCPCPLIDNQIMKRIESEVIQRTIDGLRSAGTPFVGCLFAGLMITKHKEIKVLEFNCRFGDPETESVLPLITSDLYDTLLACIDGCLPEAHPTWKENTYACGIVLVSGGYPGAYSKGKKITGLESLAGHDVKVLHAGTSIDANGDLVTSGGRVMICLAQHSDLRTAKYLAQLGAEFVHFENRYYRRDIAYRGISVACPKDPLTYCMSGVDIAAGDRLVRSIKSLTDSTKRAGVIGSIGGFGGLFDLKAAGYNNPILVSGTDGVGTKLKVAQAVNVHDTIGIDLVAMCVNDILVQGAEPLFFLDYFACGHLDLVAAKEVIAGIAEGCRQSGCALIGGETAEMPGMYSPGVYDLAGFSVGAVDQEKMLPREGDINDGDIVLGFSSSGMHSNGYALVRKVVKRCGLSYSDPAPFDDSRTLGEVLLTPTRIYVKLLLSVIRSGKIKALAHITGGGIMENIPRMLTKNFGVFLDAAEWCVPPVFNWLQSEGAIATEEMLRTFNCGLGMVAIVAPENVQAVLDETDREARVIGKVLAIKEGSPQVNVRNFDGSINRSSLEPKPPKRKFAVLISGTGTNLQALINHVKNKERQSAAEIVLVISNVDGVEGLDRAHRAGIPTKVISHKLYKSREEFDNKVHEALVAAGAEYICLAGFMRIVTSEFIQKWYGRIVNIHPSLLPSFKGPNAHKLVIESGVRVTGCTVHFVAPEIDAGAIILQAPVPVEVDDTVETLRERVKKAEHRIFPEAMELLARGKIILRPDGKIAHKH</sequence>
<dbReference type="Gene3D" id="3.30.1490.20">
    <property type="entry name" value="ATP-grasp fold, A domain"/>
    <property type="match status" value="1"/>
</dbReference>
<dbReference type="InterPro" id="IPR016188">
    <property type="entry name" value="PurM-like_N"/>
</dbReference>
<dbReference type="Pfam" id="PF02769">
    <property type="entry name" value="AIRS_C"/>
    <property type="match status" value="1"/>
</dbReference>
<dbReference type="CDD" id="cd02196">
    <property type="entry name" value="PurM"/>
    <property type="match status" value="1"/>
</dbReference>
<comment type="catalytic activity">
    <reaction evidence="13">
        <text>5-phospho-beta-D-ribosylamine + glycine + ATP = N(1)-(5-phospho-beta-D-ribosyl)glycinamide + ADP + phosphate + H(+)</text>
        <dbReference type="Rhea" id="RHEA:17453"/>
        <dbReference type="ChEBI" id="CHEBI:15378"/>
        <dbReference type="ChEBI" id="CHEBI:30616"/>
        <dbReference type="ChEBI" id="CHEBI:43474"/>
        <dbReference type="ChEBI" id="CHEBI:57305"/>
        <dbReference type="ChEBI" id="CHEBI:58681"/>
        <dbReference type="ChEBI" id="CHEBI:143788"/>
        <dbReference type="ChEBI" id="CHEBI:456216"/>
        <dbReference type="EC" id="6.3.4.13"/>
    </reaction>
</comment>
<evidence type="ECO:0000256" key="1">
    <source>
        <dbReference type="ARBA" id="ARBA00004686"/>
    </source>
</evidence>
<keyword evidence="6 13" id="KW-0479">Metal-binding</keyword>
<comment type="pathway">
    <text evidence="2 13">Purine metabolism; IMP biosynthesis via de novo pathway; N(1)-(5-phospho-D-ribosyl)glycinamide from 5-phospho-alpha-D-ribose 1-diphosphate: step 2/2.</text>
</comment>
<dbReference type="Pfam" id="PF02844">
    <property type="entry name" value="GARS_N"/>
    <property type="match status" value="1"/>
</dbReference>
<dbReference type="Proteomes" id="UP000594260">
    <property type="component" value="Unplaced"/>
</dbReference>
<name>A0A7M7KR03_VARDE</name>
<dbReference type="Pfam" id="PF02843">
    <property type="entry name" value="GARS_C"/>
    <property type="match status" value="1"/>
</dbReference>
<dbReference type="CDD" id="cd08645">
    <property type="entry name" value="FMT_core_GART"/>
    <property type="match status" value="1"/>
</dbReference>
<dbReference type="EC" id="6.3.4.13" evidence="13"/>
<dbReference type="AlphaFoldDB" id="A0A7M7KR03"/>
<evidence type="ECO:0000256" key="11">
    <source>
        <dbReference type="ARBA" id="ARBA00023268"/>
    </source>
</evidence>
<keyword evidence="5" id="KW-0808">Transferase</keyword>
<dbReference type="InterPro" id="IPR011054">
    <property type="entry name" value="Rudment_hybrid_motif"/>
</dbReference>
<dbReference type="OrthoDB" id="6478464at2759"/>
<dbReference type="PROSITE" id="PS50975">
    <property type="entry name" value="ATP_GRASP"/>
    <property type="match status" value="1"/>
</dbReference>
<evidence type="ECO:0000256" key="7">
    <source>
        <dbReference type="ARBA" id="ARBA00022741"/>
    </source>
</evidence>
<protein>
    <recommendedName>
        <fullName evidence="13">Trifunctional purine biosynthetic protein adenosine-3</fullName>
    </recommendedName>
    <domain>
        <recommendedName>
            <fullName evidence="13">Phosphoribosylamine--glycine ligase</fullName>
            <ecNumber evidence="13">6.3.4.13</ecNumber>
        </recommendedName>
        <alternativeName>
            <fullName evidence="13">Glycinamide ribonucleotide synthetase</fullName>
            <shortName evidence="13">GARS</shortName>
        </alternativeName>
        <alternativeName>
            <fullName evidence="13">Phosphoribosylglycinamide synthetase</fullName>
        </alternativeName>
    </domain>
    <domain>
        <recommendedName>
            <fullName evidence="13">Phosphoribosylformylglycinamidine cyclo-ligase</fullName>
            <ecNumber evidence="13">6.3.3.1</ecNumber>
        </recommendedName>
        <alternativeName>
            <fullName evidence="13">AIR synthase</fullName>
            <shortName evidence="13">AIRS</shortName>
        </alternativeName>
        <alternativeName>
            <fullName evidence="13">Phosphoribosyl-aminoimidazole synthetase</fullName>
        </alternativeName>
    </domain>
    <domain>
        <recommendedName>
            <fullName evidence="13">Phosphoribosylglycinamide formyltransferase</fullName>
            <ecNumber evidence="13">2.1.2.2</ecNumber>
        </recommendedName>
        <alternativeName>
            <fullName evidence="13">5'-phosphoribosylglycinamide transformylase</fullName>
        </alternativeName>
        <alternativeName>
            <fullName evidence="13">GAR transformylase</fullName>
            <shortName evidence="13">GART</shortName>
        </alternativeName>
    </domain>
</protein>
<keyword evidence="11 13" id="KW-0511">Multifunctional enzyme</keyword>
<evidence type="ECO:0000256" key="6">
    <source>
        <dbReference type="ARBA" id="ARBA00022723"/>
    </source>
</evidence>
<evidence type="ECO:0000256" key="4">
    <source>
        <dbReference type="ARBA" id="ARBA00022598"/>
    </source>
</evidence>
<accession>A0A7M7KR03</accession>
<dbReference type="KEGG" id="vde:111253747"/>
<dbReference type="OMA" id="EVMQACC"/>
<dbReference type="FunFam" id="3.90.650.10:FF:000019">
    <property type="entry name" value="Trifunctional purine biosynthetic protein adenosine-3"/>
    <property type="match status" value="1"/>
</dbReference>
<dbReference type="InterPro" id="IPR013815">
    <property type="entry name" value="ATP_grasp_subdomain_1"/>
</dbReference>
<dbReference type="InterPro" id="IPR004733">
    <property type="entry name" value="PurM_cligase"/>
</dbReference>
<dbReference type="GO" id="GO:0004641">
    <property type="term" value="F:phosphoribosylformylglycinamidine cyclo-ligase activity"/>
    <property type="evidence" value="ECO:0007669"/>
    <property type="project" value="UniProtKB-EC"/>
</dbReference>
<dbReference type="NCBIfam" id="TIGR00878">
    <property type="entry name" value="purM"/>
    <property type="match status" value="1"/>
</dbReference>
<dbReference type="EC" id="6.3.3.1" evidence="13"/>
<dbReference type="FunFam" id="3.30.1330.10:FF:000001">
    <property type="entry name" value="Phosphoribosylformylglycinamidine cyclo-ligase"/>
    <property type="match status" value="1"/>
</dbReference>
<comment type="similarity">
    <text evidence="13">In the central section; belongs to the AIR synthase family.</text>
</comment>
<dbReference type="SMART" id="SM01209">
    <property type="entry name" value="GARS_A"/>
    <property type="match status" value="1"/>
</dbReference>
<comment type="pathway">
    <text evidence="1 13">Purine metabolism; IMP biosynthesis via de novo pathway; 5-amino-1-(5-phospho-D-ribosyl)imidazole from N(2)-formyl-N(1)-(5-phospho-D-ribosyl)glycinamide: step 2/2.</text>
</comment>
<comment type="catalytic activity">
    <reaction evidence="13">
        <text>2-formamido-N(1)-(5-O-phospho-beta-D-ribosyl)acetamidine + ATP = 5-amino-1-(5-phospho-beta-D-ribosyl)imidazole + ADP + phosphate + H(+)</text>
        <dbReference type="Rhea" id="RHEA:23032"/>
        <dbReference type="ChEBI" id="CHEBI:15378"/>
        <dbReference type="ChEBI" id="CHEBI:30616"/>
        <dbReference type="ChEBI" id="CHEBI:43474"/>
        <dbReference type="ChEBI" id="CHEBI:137981"/>
        <dbReference type="ChEBI" id="CHEBI:147287"/>
        <dbReference type="ChEBI" id="CHEBI:456216"/>
        <dbReference type="EC" id="6.3.3.1"/>
    </reaction>
</comment>
<dbReference type="PANTHER" id="PTHR10520:SF12">
    <property type="entry name" value="TRIFUNCTIONAL PURINE BIOSYNTHETIC PROTEIN ADENOSINE-3"/>
    <property type="match status" value="1"/>
</dbReference>
<dbReference type="GO" id="GO:0046872">
    <property type="term" value="F:metal ion binding"/>
    <property type="evidence" value="ECO:0007669"/>
    <property type="project" value="UniProtKB-KW"/>
</dbReference>
<dbReference type="HAMAP" id="MF_00138">
    <property type="entry name" value="GARS"/>
    <property type="match status" value="1"/>
</dbReference>
<dbReference type="InterPro" id="IPR036477">
    <property type="entry name" value="Formyl_transf_N_sf"/>
</dbReference>
<dbReference type="Gene3D" id="3.90.650.10">
    <property type="entry name" value="PurM-like C-terminal domain"/>
    <property type="match status" value="1"/>
</dbReference>
<dbReference type="GeneID" id="111253747"/>
<dbReference type="HAMAP" id="MF_00741">
    <property type="entry name" value="AIRS"/>
    <property type="match status" value="1"/>
</dbReference>
<dbReference type="GO" id="GO:0046084">
    <property type="term" value="P:adenine biosynthetic process"/>
    <property type="evidence" value="ECO:0007669"/>
    <property type="project" value="TreeGrafter"/>
</dbReference>
<dbReference type="SUPFAM" id="SSF56042">
    <property type="entry name" value="PurM C-terminal domain-like"/>
    <property type="match status" value="1"/>
</dbReference>
<dbReference type="InterPro" id="IPR000115">
    <property type="entry name" value="PRibGlycinamide_synth"/>
</dbReference>
<keyword evidence="16" id="KW-1185">Reference proteome</keyword>
<dbReference type="Pfam" id="PF00551">
    <property type="entry name" value="Formyl_trans_N"/>
    <property type="match status" value="1"/>
</dbReference>